<dbReference type="EMBL" id="JBFBVU010000040">
    <property type="protein sequence ID" value="MEV8468781.1"/>
    <property type="molecule type" value="Genomic_DNA"/>
</dbReference>
<organism evidence="1 2">
    <name type="scientific">Meridianimarinicoccus marinus</name>
    <dbReference type="NCBI Taxonomy" id="3231483"/>
    <lineage>
        <taxon>Bacteria</taxon>
        <taxon>Pseudomonadati</taxon>
        <taxon>Pseudomonadota</taxon>
        <taxon>Alphaproteobacteria</taxon>
        <taxon>Rhodobacterales</taxon>
        <taxon>Paracoccaceae</taxon>
        <taxon>Meridianimarinicoccus</taxon>
    </lineage>
</organism>
<protein>
    <submittedName>
        <fullName evidence="1">Uncharacterized protein</fullName>
    </submittedName>
</protein>
<reference evidence="1 2" key="1">
    <citation type="submission" date="2024-07" db="EMBL/GenBank/DDBJ databases">
        <authorList>
            <person name="Kang M."/>
        </authorList>
    </citation>
    <scope>NUCLEOTIDE SEQUENCE [LARGE SCALE GENOMIC DNA]</scope>
    <source>
        <strain evidence="1 2">DFM31</strain>
    </source>
</reference>
<evidence type="ECO:0000313" key="2">
    <source>
        <dbReference type="Proteomes" id="UP001553161"/>
    </source>
</evidence>
<accession>A0ABV3LB44</accession>
<dbReference type="RefSeq" id="WP_366194741.1">
    <property type="nucleotide sequence ID" value="NZ_JBFBVU010000040.1"/>
</dbReference>
<comment type="caution">
    <text evidence="1">The sequence shown here is derived from an EMBL/GenBank/DDBJ whole genome shotgun (WGS) entry which is preliminary data.</text>
</comment>
<sequence length="54" mass="5680">MGTIGYDIPIAMHYSDVVTGLSSSNGRKISASGGPTLGSRAVFAWRGKERVEVP</sequence>
<keyword evidence="2" id="KW-1185">Reference proteome</keyword>
<name>A0ABV3LB44_9RHOB</name>
<proteinExistence type="predicted"/>
<dbReference type="Proteomes" id="UP001553161">
    <property type="component" value="Unassembled WGS sequence"/>
</dbReference>
<gene>
    <name evidence="1" type="ORF">AB0T83_18645</name>
</gene>
<evidence type="ECO:0000313" key="1">
    <source>
        <dbReference type="EMBL" id="MEV8468781.1"/>
    </source>
</evidence>